<evidence type="ECO:0000313" key="3">
    <source>
        <dbReference type="EMBL" id="WBM80574.1"/>
    </source>
</evidence>
<dbReference type="GO" id="GO:0016787">
    <property type="term" value="F:hydrolase activity"/>
    <property type="evidence" value="ECO:0007669"/>
    <property type="project" value="UniProtKB-KW"/>
</dbReference>
<dbReference type="PANTHER" id="PTHR43798:SF33">
    <property type="entry name" value="HYDROLASE, PUTATIVE (AFU_ORTHOLOGUE AFUA_2G14860)-RELATED"/>
    <property type="match status" value="1"/>
</dbReference>
<keyword evidence="3" id="KW-0378">Hydrolase</keyword>
<protein>
    <submittedName>
        <fullName evidence="3">Alpha/beta hydrolase</fullName>
    </submittedName>
</protein>
<sequence length="302" mass="32325">MTGYPLEHGAEAPGSETIVLLHGGTVASWSWQPQVEGMPDRHVLTPDLPGFGSRSGEEWQSLDRTADDVAEIIRSRARGGSAHVIGLSLGGLVAVRLMARHPELIRSCLISGAPLAGIHGASRFLNTLQLRLWDKAWYWRAQAKAFGLPADAVDLFVDHGLGIRADNAARVFADVNRGGCPDSLGDYRGPLLAVAGGRSRAWCGGAFPRCAAGSRRPSPGSLPACTTSGASRTSGSSTGWSSAGSTTGRLPSPTDGSPDRPAGPAPVSRSVRWPCRRSGQRSHRRSRRRRRHQPRRVRQGRR</sequence>
<accession>A0ABY7NE76</accession>
<organism evidence="3 4">
    <name type="scientific">Cryobacterium breve</name>
    <dbReference type="NCBI Taxonomy" id="1259258"/>
    <lineage>
        <taxon>Bacteria</taxon>
        <taxon>Bacillati</taxon>
        <taxon>Actinomycetota</taxon>
        <taxon>Actinomycetes</taxon>
        <taxon>Micrococcales</taxon>
        <taxon>Microbacteriaceae</taxon>
        <taxon>Cryobacterium</taxon>
    </lineage>
</organism>
<reference evidence="3 4" key="1">
    <citation type="submission" date="2021-05" db="EMBL/GenBank/DDBJ databases">
        <authorList>
            <person name="Kumar R."/>
            <person name="Kumar A."/>
            <person name="Mukhia S."/>
        </authorList>
    </citation>
    <scope>NUCLEOTIDE SEQUENCE [LARGE SCALE GENOMIC DNA]</scope>
    <source>
        <strain evidence="3 4">ERMR7:08</strain>
    </source>
</reference>
<dbReference type="InterPro" id="IPR029058">
    <property type="entry name" value="AB_hydrolase_fold"/>
</dbReference>
<dbReference type="Pfam" id="PF00561">
    <property type="entry name" value="Abhydrolase_1"/>
    <property type="match status" value="1"/>
</dbReference>
<evidence type="ECO:0000259" key="2">
    <source>
        <dbReference type="Pfam" id="PF00561"/>
    </source>
</evidence>
<dbReference type="InterPro" id="IPR000073">
    <property type="entry name" value="AB_hydrolase_1"/>
</dbReference>
<dbReference type="PRINTS" id="PR00111">
    <property type="entry name" value="ABHYDROLASE"/>
</dbReference>
<evidence type="ECO:0000313" key="4">
    <source>
        <dbReference type="Proteomes" id="UP001212421"/>
    </source>
</evidence>
<feature type="compositionally biased region" description="Low complexity" evidence="1">
    <location>
        <begin position="226"/>
        <end position="249"/>
    </location>
</feature>
<gene>
    <name evidence="3" type="ORF">KIV56_03790</name>
</gene>
<feature type="domain" description="AB hydrolase-1" evidence="2">
    <location>
        <begin position="17"/>
        <end position="152"/>
    </location>
</feature>
<name>A0ABY7NE76_9MICO</name>
<keyword evidence="4" id="KW-1185">Reference proteome</keyword>
<dbReference type="EMBL" id="CP075584">
    <property type="protein sequence ID" value="WBM80574.1"/>
    <property type="molecule type" value="Genomic_DNA"/>
</dbReference>
<evidence type="ECO:0000256" key="1">
    <source>
        <dbReference type="SAM" id="MobiDB-lite"/>
    </source>
</evidence>
<feature type="compositionally biased region" description="Basic residues" evidence="1">
    <location>
        <begin position="274"/>
        <end position="302"/>
    </location>
</feature>
<dbReference type="Gene3D" id="3.40.50.1820">
    <property type="entry name" value="alpha/beta hydrolase"/>
    <property type="match status" value="1"/>
</dbReference>
<dbReference type="Proteomes" id="UP001212421">
    <property type="component" value="Chromosome"/>
</dbReference>
<feature type="region of interest" description="Disordered" evidence="1">
    <location>
        <begin position="212"/>
        <end position="302"/>
    </location>
</feature>
<dbReference type="InterPro" id="IPR050266">
    <property type="entry name" value="AB_hydrolase_sf"/>
</dbReference>
<proteinExistence type="predicted"/>
<dbReference type="PANTHER" id="PTHR43798">
    <property type="entry name" value="MONOACYLGLYCEROL LIPASE"/>
    <property type="match status" value="1"/>
</dbReference>
<dbReference type="SUPFAM" id="SSF53474">
    <property type="entry name" value="alpha/beta-Hydrolases"/>
    <property type="match status" value="1"/>
</dbReference>